<dbReference type="EMBL" id="CP040017">
    <property type="protein sequence ID" value="QCP11652.1"/>
    <property type="molecule type" value="Genomic_DNA"/>
</dbReference>
<dbReference type="PROSITE" id="PS00330">
    <property type="entry name" value="HEMOLYSIN_CALCIUM"/>
    <property type="match status" value="1"/>
</dbReference>
<protein>
    <submittedName>
        <fullName evidence="5">DUF4214 domain-containing protein</fullName>
    </submittedName>
</protein>
<dbReference type="Proteomes" id="UP000298763">
    <property type="component" value="Chromosome"/>
</dbReference>
<dbReference type="InterPro" id="IPR011049">
    <property type="entry name" value="Serralysin-like_metalloprot_C"/>
</dbReference>
<keyword evidence="6" id="KW-1185">Reference proteome</keyword>
<dbReference type="Gene3D" id="2.150.10.10">
    <property type="entry name" value="Serralysin-like metalloprotease, C-terminal"/>
    <property type="match status" value="2"/>
</dbReference>
<reference evidence="5 6" key="1">
    <citation type="submission" date="2019-05" db="EMBL/GenBank/DDBJ databases">
        <title>Draft Genome Sequences of Six Type Strains of the Genus Massilia.</title>
        <authorList>
            <person name="Miess H."/>
            <person name="Frediansyhah A."/>
            <person name="Gross H."/>
        </authorList>
    </citation>
    <scope>NUCLEOTIDE SEQUENCE [LARGE SCALE GENOMIC DNA]</scope>
    <source>
        <strain evidence="5 6">DSMZ 26121</strain>
    </source>
</reference>
<evidence type="ECO:0000259" key="4">
    <source>
        <dbReference type="Pfam" id="PF13946"/>
    </source>
</evidence>
<name>A0ABX5UIN6_9BURK</name>
<feature type="domain" description="DUF4214" evidence="4">
    <location>
        <begin position="222"/>
        <end position="290"/>
    </location>
</feature>
<evidence type="ECO:0000256" key="3">
    <source>
        <dbReference type="SAM" id="MobiDB-lite"/>
    </source>
</evidence>
<dbReference type="Pfam" id="PF00353">
    <property type="entry name" value="HemolysinCabind"/>
    <property type="match status" value="2"/>
</dbReference>
<evidence type="ECO:0000313" key="6">
    <source>
        <dbReference type="Proteomes" id="UP000298763"/>
    </source>
</evidence>
<proteinExistence type="predicted"/>
<comment type="subcellular location">
    <subcellularLocation>
        <location evidence="1">Secreted</location>
    </subcellularLocation>
</comment>
<dbReference type="InterPro" id="IPR001343">
    <property type="entry name" value="Hemolysn_Ca-bd"/>
</dbReference>
<dbReference type="PANTHER" id="PTHR38340">
    <property type="entry name" value="S-LAYER PROTEIN"/>
    <property type="match status" value="1"/>
</dbReference>
<keyword evidence="2" id="KW-0964">Secreted</keyword>
<dbReference type="PANTHER" id="PTHR38340:SF1">
    <property type="entry name" value="S-LAYER PROTEIN"/>
    <property type="match status" value="1"/>
</dbReference>
<evidence type="ECO:0000256" key="1">
    <source>
        <dbReference type="ARBA" id="ARBA00004613"/>
    </source>
</evidence>
<evidence type="ECO:0000313" key="5">
    <source>
        <dbReference type="EMBL" id="QCP11652.1"/>
    </source>
</evidence>
<gene>
    <name evidence="5" type="ORF">FCL38_15420</name>
</gene>
<sequence length="307" mass="32457">MQIRQVCRRSAGAAADTIGIAAPQRTGNPEKQGKIMADSPTIQGGTAASETLTGTAEQDFIWGQGGADTLIGGAGSDRLDSGEYDQGARPDYIGDRLDGGDGNDELNGGSGNDLLIGGAGTNYLIGNGGYDTAIYAGARGDYTVAMSNGAPVGVASTAGPTDTFNTVERLSFSDISIAYDIDGNAGRTFRLYQAALNREPDDQGLGWWLNHADHGLGWENIAAGFMQSPEWAKLYGADPSDSAFIASLYRNALHREFDQGGMDYYLDKLDNGATRAQLLVWFSESPENQAAVIGQIRNGIEYELFTG</sequence>
<dbReference type="PRINTS" id="PR00313">
    <property type="entry name" value="CABNDNGRPT"/>
</dbReference>
<accession>A0ABX5UIN6</accession>
<dbReference type="InterPro" id="IPR025282">
    <property type="entry name" value="DUF4214"/>
</dbReference>
<dbReference type="InterPro" id="IPR050557">
    <property type="entry name" value="RTX_toxin/Mannuronan_C5-epim"/>
</dbReference>
<dbReference type="Pfam" id="PF13946">
    <property type="entry name" value="DUF4214"/>
    <property type="match status" value="1"/>
</dbReference>
<organism evidence="5 6">
    <name type="scientific">Pseudoduganella umbonata</name>
    <dbReference type="NCBI Taxonomy" id="864828"/>
    <lineage>
        <taxon>Bacteria</taxon>
        <taxon>Pseudomonadati</taxon>
        <taxon>Pseudomonadota</taxon>
        <taxon>Betaproteobacteria</taxon>
        <taxon>Burkholderiales</taxon>
        <taxon>Oxalobacteraceae</taxon>
        <taxon>Telluria group</taxon>
        <taxon>Pseudoduganella</taxon>
    </lineage>
</organism>
<dbReference type="SUPFAM" id="SSF51120">
    <property type="entry name" value="beta-Roll"/>
    <property type="match status" value="1"/>
</dbReference>
<feature type="region of interest" description="Disordered" evidence="3">
    <location>
        <begin position="18"/>
        <end position="42"/>
    </location>
</feature>
<evidence type="ECO:0000256" key="2">
    <source>
        <dbReference type="ARBA" id="ARBA00022525"/>
    </source>
</evidence>
<dbReference type="InterPro" id="IPR018511">
    <property type="entry name" value="Hemolysin-typ_Ca-bd_CS"/>
</dbReference>